<feature type="repeat" description="PPR" evidence="2">
    <location>
        <begin position="480"/>
        <end position="514"/>
    </location>
</feature>
<dbReference type="PANTHER" id="PTHR47262:SF1">
    <property type="entry name" value="OS02G0132600 PROTEIN"/>
    <property type="match status" value="1"/>
</dbReference>
<dbReference type="Gene3D" id="1.25.40.10">
    <property type="entry name" value="Tetratricopeptide repeat domain"/>
    <property type="match status" value="4"/>
</dbReference>
<keyword evidence="1" id="KW-0677">Repeat</keyword>
<accession>A0A540LQV0</accession>
<gene>
    <name evidence="4" type="ORF">C1H46_025551</name>
</gene>
<proteinExistence type="predicted"/>
<dbReference type="Pfam" id="PF13041">
    <property type="entry name" value="PPR_2"/>
    <property type="match status" value="1"/>
</dbReference>
<sequence>MPASSNAKSLSSIFRGAIKSKPPAIPLPSPAEDATLKHFVSTLDPSPPSNPISQRFTASKKPPSDLNAPSALAALNLDSPSAPEDSPKELPRDIFSILDGGTSANSFDIQGTEGEKFKEDTLLLPFYPEVSHGAISLRRKEVTRERKQKWTFGSGQVNRFGRLVDMCANKLGTHTTLQVFGKLGRETGVKEYNSLIKICIERARSSTDEDVGVEQFHMAYRIFKAMKEQGFPLEEETYGQLLAYLTDMGMIKEFQYFCGVIKAGNPSSVGRLGYYEMLLWISVDDEEKIKELSNYIVSDDAGNESNLQENYLLALCERDRTTEILQLLERMDITKISSLPFVDSIFRCLGRQLLDSFAEKFLLEFKACDSAAEKITSFIYSYVVGIPNLAVEDVISEFNKWHKKLEVTPSSASYEKLIMYCCDSLKVHVALELVNEMCELGLTFSIEAVHPILRASDESCDFNLVRKIYSLICQYKLEPNCETFRCMISLCVKMKDYEGAYSMLRDVEEMNLAPTTSMYNAIMGGFFREKNIYGGLRVLQQMKAANVKPDSQTFSYLITNCNSEKDINKYYEEMKQSGIQFTKHIFMALIHAYAACGQFENAKQVLLDNGIPVKNLNEIKSVLIHTLASRGQLCDAFNIYEEMKQAGCSVEPKAVISLIEHSQSDEELSKLFSLLDELDDPDHWLEGCMRTILHCVRNKHLRSAVNLIKQFRDKICTDELALDVIFDQVFSLISELEPTYLQLGLYLLHARKNELGITPSRKCLDFLLHACGNAKDLKNARRIWKEYEATGLPYNALSFLRMYQALLAGGDRNAARNLRAKMPKDDPHVRYIIQACKTAYPKPKSGKKKKK</sequence>
<protein>
    <submittedName>
        <fullName evidence="4">Uncharacterized protein</fullName>
    </submittedName>
</protein>
<evidence type="ECO:0000313" key="5">
    <source>
        <dbReference type="Proteomes" id="UP000315295"/>
    </source>
</evidence>
<dbReference type="InterPro" id="IPR011990">
    <property type="entry name" value="TPR-like_helical_dom_sf"/>
</dbReference>
<dbReference type="PANTHER" id="PTHR47262">
    <property type="entry name" value="OS02G0132600 PROTEIN"/>
    <property type="match status" value="1"/>
</dbReference>
<comment type="caution">
    <text evidence="4">The sequence shown here is derived from an EMBL/GenBank/DDBJ whole genome shotgun (WGS) entry which is preliminary data.</text>
</comment>
<evidence type="ECO:0000256" key="2">
    <source>
        <dbReference type="PROSITE-ProRule" id="PRU00708"/>
    </source>
</evidence>
<dbReference type="Proteomes" id="UP000315295">
    <property type="component" value="Unassembled WGS sequence"/>
</dbReference>
<keyword evidence="5" id="KW-1185">Reference proteome</keyword>
<dbReference type="InterPro" id="IPR002885">
    <property type="entry name" value="PPR_rpt"/>
</dbReference>
<dbReference type="PROSITE" id="PS51375">
    <property type="entry name" value="PPR"/>
    <property type="match status" value="2"/>
</dbReference>
<dbReference type="Pfam" id="PF01535">
    <property type="entry name" value="PPR"/>
    <property type="match status" value="3"/>
</dbReference>
<feature type="repeat" description="PPR" evidence="2">
    <location>
        <begin position="515"/>
        <end position="549"/>
    </location>
</feature>
<dbReference type="NCBIfam" id="TIGR00756">
    <property type="entry name" value="PPR"/>
    <property type="match status" value="2"/>
</dbReference>
<feature type="region of interest" description="Disordered" evidence="3">
    <location>
        <begin position="40"/>
        <end position="69"/>
    </location>
</feature>
<evidence type="ECO:0000256" key="3">
    <source>
        <dbReference type="SAM" id="MobiDB-lite"/>
    </source>
</evidence>
<name>A0A540LQV0_MALBA</name>
<dbReference type="EMBL" id="VIEB01000496">
    <property type="protein sequence ID" value="TQD88870.1"/>
    <property type="molecule type" value="Genomic_DNA"/>
</dbReference>
<dbReference type="AlphaFoldDB" id="A0A540LQV0"/>
<evidence type="ECO:0000313" key="4">
    <source>
        <dbReference type="EMBL" id="TQD88870.1"/>
    </source>
</evidence>
<reference evidence="4 5" key="1">
    <citation type="journal article" date="2019" name="G3 (Bethesda)">
        <title>Sequencing of a Wild Apple (Malus baccata) Genome Unravels the Differences Between Cultivated and Wild Apple Species Regarding Disease Resistance and Cold Tolerance.</title>
        <authorList>
            <person name="Chen X."/>
        </authorList>
    </citation>
    <scope>NUCLEOTIDE SEQUENCE [LARGE SCALE GENOMIC DNA]</scope>
    <source>
        <strain evidence="5">cv. Shandingzi</strain>
        <tissue evidence="4">Leaves</tissue>
    </source>
</reference>
<evidence type="ECO:0000256" key="1">
    <source>
        <dbReference type="ARBA" id="ARBA00022737"/>
    </source>
</evidence>
<organism evidence="4 5">
    <name type="scientific">Malus baccata</name>
    <name type="common">Siberian crab apple</name>
    <name type="synonym">Pyrus baccata</name>
    <dbReference type="NCBI Taxonomy" id="106549"/>
    <lineage>
        <taxon>Eukaryota</taxon>
        <taxon>Viridiplantae</taxon>
        <taxon>Streptophyta</taxon>
        <taxon>Embryophyta</taxon>
        <taxon>Tracheophyta</taxon>
        <taxon>Spermatophyta</taxon>
        <taxon>Magnoliopsida</taxon>
        <taxon>eudicotyledons</taxon>
        <taxon>Gunneridae</taxon>
        <taxon>Pentapetalae</taxon>
        <taxon>rosids</taxon>
        <taxon>fabids</taxon>
        <taxon>Rosales</taxon>
        <taxon>Rosaceae</taxon>
        <taxon>Amygdaloideae</taxon>
        <taxon>Maleae</taxon>
        <taxon>Malus</taxon>
    </lineage>
</organism>
<dbReference type="STRING" id="106549.A0A540LQV0"/>